<accession>A0A6A6W6P4</accession>
<dbReference type="AlphaFoldDB" id="A0A6A6W6P4"/>
<protein>
    <recommendedName>
        <fullName evidence="12">Transcription factor Nrm1/Whi5</fullName>
    </recommendedName>
</protein>
<feature type="compositionally biased region" description="Pro residues" evidence="9">
    <location>
        <begin position="215"/>
        <end position="224"/>
    </location>
</feature>
<dbReference type="GO" id="GO:0005737">
    <property type="term" value="C:cytoplasm"/>
    <property type="evidence" value="ECO:0007669"/>
    <property type="project" value="UniProtKB-SubCell"/>
</dbReference>
<keyword evidence="6" id="KW-0805">Transcription regulation</keyword>
<keyword evidence="11" id="KW-1185">Reference proteome</keyword>
<evidence type="ECO:0000256" key="5">
    <source>
        <dbReference type="ARBA" id="ARBA00022491"/>
    </source>
</evidence>
<evidence type="ECO:0000256" key="2">
    <source>
        <dbReference type="ARBA" id="ARBA00004496"/>
    </source>
</evidence>
<evidence type="ECO:0000256" key="6">
    <source>
        <dbReference type="ARBA" id="ARBA00023015"/>
    </source>
</evidence>
<dbReference type="GeneID" id="54482303"/>
<sequence>MATAIVERMEQPAEVASKVLRRAQVSKMTRALQSRLALANVKTKHGWENLSIDTIEPKIDMELKRKRPGSSNDAFSDTSSIVSGSRPASRLDSSPLAAPLFSDQNERTVRSFRVSKRRQIQQAKYPGSSNHTRVKTRHPTTTVQSWKSLHRLPESSPVYNRRHTYFPSSRHGPSLSFVPEFSTAPHEPTSPVMSEDDDEDLPLHSFQIASNIQSSPPPRSPRTPPRALAGPGIGRNDPFSPSRNTPKGEEDANLLVYLATSPSQNQSERRNRVTMAPSTPPPRITPLPSSMMSTPGAGGGGGGGSNLSGFGFMTPGANINFADFINVTPSPGQLGRTWARTPKIDKTPNTTREARRCLNYDGIMPPSPSVERNTSGITEGLSMDLGGRLPVN</sequence>
<dbReference type="Proteomes" id="UP000799437">
    <property type="component" value="Unassembled WGS sequence"/>
</dbReference>
<evidence type="ECO:0000313" key="10">
    <source>
        <dbReference type="EMBL" id="KAF2758293.1"/>
    </source>
</evidence>
<dbReference type="PANTHER" id="PTHR40468">
    <property type="entry name" value="YALI0A15257P"/>
    <property type="match status" value="1"/>
</dbReference>
<keyword evidence="8" id="KW-0539">Nucleus</keyword>
<evidence type="ECO:0000313" key="11">
    <source>
        <dbReference type="Proteomes" id="UP000799437"/>
    </source>
</evidence>
<keyword evidence="5" id="KW-0678">Repressor</keyword>
<evidence type="ECO:0000256" key="4">
    <source>
        <dbReference type="ARBA" id="ARBA00022490"/>
    </source>
</evidence>
<gene>
    <name evidence="10" type="ORF">EJ05DRAFT_383690</name>
</gene>
<feature type="region of interest" description="Disordered" evidence="9">
    <location>
        <begin position="163"/>
        <end position="248"/>
    </location>
</feature>
<proteinExistence type="inferred from homology"/>
<evidence type="ECO:0008006" key="12">
    <source>
        <dbReference type="Google" id="ProtNLM"/>
    </source>
</evidence>
<feature type="region of interest" description="Disordered" evidence="9">
    <location>
        <begin position="260"/>
        <end position="303"/>
    </location>
</feature>
<name>A0A6A6W6P4_9PEZI</name>
<dbReference type="Pfam" id="PF08528">
    <property type="entry name" value="Whi5"/>
    <property type="match status" value="1"/>
</dbReference>
<feature type="compositionally biased region" description="Polar residues" evidence="9">
    <location>
        <begin position="69"/>
        <end position="83"/>
    </location>
</feature>
<dbReference type="InterPro" id="IPR013734">
    <property type="entry name" value="TF_Nrm1/Whi5"/>
</dbReference>
<dbReference type="EMBL" id="ML996572">
    <property type="protein sequence ID" value="KAF2758293.1"/>
    <property type="molecule type" value="Genomic_DNA"/>
</dbReference>
<evidence type="ECO:0000256" key="9">
    <source>
        <dbReference type="SAM" id="MobiDB-lite"/>
    </source>
</evidence>
<comment type="similarity">
    <text evidence="3">Belongs to the WHI5/NRM1 family.</text>
</comment>
<feature type="region of interest" description="Disordered" evidence="9">
    <location>
        <begin position="64"/>
        <end position="96"/>
    </location>
</feature>
<reference evidence="10" key="1">
    <citation type="journal article" date="2020" name="Stud. Mycol.">
        <title>101 Dothideomycetes genomes: a test case for predicting lifestyles and emergence of pathogens.</title>
        <authorList>
            <person name="Haridas S."/>
            <person name="Albert R."/>
            <person name="Binder M."/>
            <person name="Bloem J."/>
            <person name="Labutti K."/>
            <person name="Salamov A."/>
            <person name="Andreopoulos B."/>
            <person name="Baker S."/>
            <person name="Barry K."/>
            <person name="Bills G."/>
            <person name="Bluhm B."/>
            <person name="Cannon C."/>
            <person name="Castanera R."/>
            <person name="Culley D."/>
            <person name="Daum C."/>
            <person name="Ezra D."/>
            <person name="Gonzalez J."/>
            <person name="Henrissat B."/>
            <person name="Kuo A."/>
            <person name="Liang C."/>
            <person name="Lipzen A."/>
            <person name="Lutzoni F."/>
            <person name="Magnuson J."/>
            <person name="Mondo S."/>
            <person name="Nolan M."/>
            <person name="Ohm R."/>
            <person name="Pangilinan J."/>
            <person name="Park H.-J."/>
            <person name="Ramirez L."/>
            <person name="Alfaro M."/>
            <person name="Sun H."/>
            <person name="Tritt A."/>
            <person name="Yoshinaga Y."/>
            <person name="Zwiers L.-H."/>
            <person name="Turgeon B."/>
            <person name="Goodwin S."/>
            <person name="Spatafora J."/>
            <person name="Crous P."/>
            <person name="Grigoriev I."/>
        </authorList>
    </citation>
    <scope>NUCLEOTIDE SEQUENCE</scope>
    <source>
        <strain evidence="10">CBS 121739</strain>
    </source>
</reference>
<keyword evidence="7" id="KW-0804">Transcription</keyword>
<keyword evidence="4" id="KW-0963">Cytoplasm</keyword>
<comment type="subcellular location">
    <subcellularLocation>
        <location evidence="2">Cytoplasm</location>
    </subcellularLocation>
    <subcellularLocation>
        <location evidence="1">Nucleus</location>
    </subcellularLocation>
</comment>
<feature type="compositionally biased region" description="Low complexity" evidence="9">
    <location>
        <begin position="286"/>
        <end position="295"/>
    </location>
</feature>
<evidence type="ECO:0000256" key="3">
    <source>
        <dbReference type="ARBA" id="ARBA00006922"/>
    </source>
</evidence>
<dbReference type="RefSeq" id="XP_033600744.1">
    <property type="nucleotide sequence ID" value="XM_033741249.1"/>
</dbReference>
<evidence type="ECO:0000256" key="7">
    <source>
        <dbReference type="ARBA" id="ARBA00023163"/>
    </source>
</evidence>
<dbReference type="OrthoDB" id="2163387at2759"/>
<dbReference type="GO" id="GO:0005634">
    <property type="term" value="C:nucleus"/>
    <property type="evidence" value="ECO:0007669"/>
    <property type="project" value="UniProtKB-SubCell"/>
</dbReference>
<evidence type="ECO:0000256" key="8">
    <source>
        <dbReference type="ARBA" id="ARBA00023242"/>
    </source>
</evidence>
<evidence type="ECO:0000256" key="1">
    <source>
        <dbReference type="ARBA" id="ARBA00004123"/>
    </source>
</evidence>
<feature type="region of interest" description="Disordered" evidence="9">
    <location>
        <begin position="116"/>
        <end position="144"/>
    </location>
</feature>
<feature type="region of interest" description="Disordered" evidence="9">
    <location>
        <begin position="362"/>
        <end position="392"/>
    </location>
</feature>
<organism evidence="10 11">
    <name type="scientific">Pseudovirgaria hyperparasitica</name>
    <dbReference type="NCBI Taxonomy" id="470096"/>
    <lineage>
        <taxon>Eukaryota</taxon>
        <taxon>Fungi</taxon>
        <taxon>Dikarya</taxon>
        <taxon>Ascomycota</taxon>
        <taxon>Pezizomycotina</taxon>
        <taxon>Dothideomycetes</taxon>
        <taxon>Dothideomycetes incertae sedis</taxon>
        <taxon>Acrospermales</taxon>
        <taxon>Acrospermaceae</taxon>
        <taxon>Pseudovirgaria</taxon>
    </lineage>
</organism>
<dbReference type="PANTHER" id="PTHR40468:SF1">
    <property type="entry name" value="TOPOISOMERASE I DAMAGE AFFECTED PROTEIN 11"/>
    <property type="match status" value="1"/>
</dbReference>